<organism evidence="1 2">
    <name type="scientific">Clonorchis sinensis</name>
    <name type="common">Chinese liver fluke</name>
    <dbReference type="NCBI Taxonomy" id="79923"/>
    <lineage>
        <taxon>Eukaryota</taxon>
        <taxon>Metazoa</taxon>
        <taxon>Spiralia</taxon>
        <taxon>Lophotrochozoa</taxon>
        <taxon>Platyhelminthes</taxon>
        <taxon>Trematoda</taxon>
        <taxon>Digenea</taxon>
        <taxon>Opisthorchiida</taxon>
        <taxon>Opisthorchiata</taxon>
        <taxon>Opisthorchiidae</taxon>
        <taxon>Clonorchis</taxon>
    </lineage>
</organism>
<keyword evidence="2" id="KW-1185">Reference proteome</keyword>
<gene>
    <name evidence="1" type="ORF">CLF_108185</name>
</gene>
<proteinExistence type="predicted"/>
<reference key="2">
    <citation type="submission" date="2011-10" db="EMBL/GenBank/DDBJ databases">
        <title>The genome and transcriptome sequence of Clonorchis sinensis provide insights into the carcinogenic liver fluke.</title>
        <authorList>
            <person name="Wang X."/>
            <person name="Huang Y."/>
            <person name="Chen W."/>
            <person name="Liu H."/>
            <person name="Guo L."/>
            <person name="Chen Y."/>
            <person name="Luo F."/>
            <person name="Zhou W."/>
            <person name="Sun J."/>
            <person name="Mao Q."/>
            <person name="Liang P."/>
            <person name="Zhou C."/>
            <person name="Tian Y."/>
            <person name="Men J."/>
            <person name="Lv X."/>
            <person name="Huang L."/>
            <person name="Zhou J."/>
            <person name="Hu Y."/>
            <person name="Li R."/>
            <person name="Zhang F."/>
            <person name="Lei H."/>
            <person name="Li X."/>
            <person name="Hu X."/>
            <person name="Liang C."/>
            <person name="Xu J."/>
            <person name="Wu Z."/>
            <person name="Yu X."/>
        </authorList>
    </citation>
    <scope>NUCLEOTIDE SEQUENCE</scope>
    <source>
        <strain>Henan</strain>
    </source>
</reference>
<sequence length="183" mass="20435">MADELESVWCNPKQDESGSRFLRRCVLQNRVKEFVTAIHQTGYGSRGTVIATPYLGPWTAPYMNLMAEESLADVEHADGVLIFKEEEKVQLFLSELTKVFQSFDEVKYVVSVLRCEKAPGPDGLYAAPFVDVGESGLYPALFVDVRESLVTHLLNFIALYANSRGHVRFTGLSVLSSLHRMAS</sequence>
<evidence type="ECO:0000313" key="2">
    <source>
        <dbReference type="Proteomes" id="UP000008909"/>
    </source>
</evidence>
<dbReference type="AlphaFoldDB" id="G7YHS0"/>
<evidence type="ECO:0000313" key="1">
    <source>
        <dbReference type="EMBL" id="GAA52503.1"/>
    </source>
</evidence>
<accession>G7YHS0</accession>
<name>G7YHS0_CLOSI</name>
<dbReference type="EMBL" id="DF143304">
    <property type="protein sequence ID" value="GAA52503.1"/>
    <property type="molecule type" value="Genomic_DNA"/>
</dbReference>
<reference evidence="1" key="1">
    <citation type="journal article" date="2011" name="Genome Biol.">
        <title>The draft genome of the carcinogenic human liver fluke Clonorchis sinensis.</title>
        <authorList>
            <person name="Wang X."/>
            <person name="Chen W."/>
            <person name="Huang Y."/>
            <person name="Sun J."/>
            <person name="Men J."/>
            <person name="Liu H."/>
            <person name="Luo F."/>
            <person name="Guo L."/>
            <person name="Lv X."/>
            <person name="Deng C."/>
            <person name="Zhou C."/>
            <person name="Fan Y."/>
            <person name="Li X."/>
            <person name="Huang L."/>
            <person name="Hu Y."/>
            <person name="Liang C."/>
            <person name="Hu X."/>
            <person name="Xu J."/>
            <person name="Yu X."/>
        </authorList>
    </citation>
    <scope>NUCLEOTIDE SEQUENCE [LARGE SCALE GENOMIC DNA]</scope>
    <source>
        <strain evidence="1">Henan</strain>
    </source>
</reference>
<protein>
    <submittedName>
        <fullName evidence="1">Uncharacterized protein</fullName>
    </submittedName>
</protein>
<feature type="non-terminal residue" evidence="1">
    <location>
        <position position="183"/>
    </location>
</feature>
<dbReference type="Proteomes" id="UP000008909">
    <property type="component" value="Unassembled WGS sequence"/>
</dbReference>